<comment type="caution">
    <text evidence="1">The sequence shown here is derived from an EMBL/GenBank/DDBJ whole genome shotgun (WGS) entry which is preliminary data.</text>
</comment>
<evidence type="ECO:0000313" key="2">
    <source>
        <dbReference type="Proteomes" id="UP001162156"/>
    </source>
</evidence>
<sequence>MEEWSESETKLTYPSENLVIAVGHAVTELEVLLPKFGDKAGVGKFAAEQIISAVDFSWFSCATNHDIIL</sequence>
<gene>
    <name evidence="1" type="ORF">NQ314_011517</name>
</gene>
<keyword evidence="2" id="KW-1185">Reference proteome</keyword>
<reference evidence="1" key="1">
    <citation type="journal article" date="2023" name="Insect Mol. Biol.">
        <title>Genome sequencing provides insights into the evolution of gene families encoding plant cell wall-degrading enzymes in longhorned beetles.</title>
        <authorList>
            <person name="Shin N.R."/>
            <person name="Okamura Y."/>
            <person name="Kirsch R."/>
            <person name="Pauchet Y."/>
        </authorList>
    </citation>
    <scope>NUCLEOTIDE SEQUENCE</scope>
    <source>
        <strain evidence="1">RBIC_L_NR</strain>
    </source>
</reference>
<name>A0AAV8XIC7_9CUCU</name>
<protein>
    <submittedName>
        <fullName evidence="1">Uncharacterized protein</fullName>
    </submittedName>
</protein>
<dbReference type="AlphaFoldDB" id="A0AAV8XIC7"/>
<accession>A0AAV8XIC7</accession>
<proteinExistence type="predicted"/>
<evidence type="ECO:0000313" key="1">
    <source>
        <dbReference type="EMBL" id="KAJ8938384.1"/>
    </source>
</evidence>
<dbReference type="EMBL" id="JANEYF010003192">
    <property type="protein sequence ID" value="KAJ8938384.1"/>
    <property type="molecule type" value="Genomic_DNA"/>
</dbReference>
<dbReference type="Proteomes" id="UP001162156">
    <property type="component" value="Unassembled WGS sequence"/>
</dbReference>
<organism evidence="1 2">
    <name type="scientific">Rhamnusium bicolor</name>
    <dbReference type="NCBI Taxonomy" id="1586634"/>
    <lineage>
        <taxon>Eukaryota</taxon>
        <taxon>Metazoa</taxon>
        <taxon>Ecdysozoa</taxon>
        <taxon>Arthropoda</taxon>
        <taxon>Hexapoda</taxon>
        <taxon>Insecta</taxon>
        <taxon>Pterygota</taxon>
        <taxon>Neoptera</taxon>
        <taxon>Endopterygota</taxon>
        <taxon>Coleoptera</taxon>
        <taxon>Polyphaga</taxon>
        <taxon>Cucujiformia</taxon>
        <taxon>Chrysomeloidea</taxon>
        <taxon>Cerambycidae</taxon>
        <taxon>Lepturinae</taxon>
        <taxon>Rhagiini</taxon>
        <taxon>Rhamnusium</taxon>
    </lineage>
</organism>